<organism evidence="3 4">
    <name type="scientific">Psylliodes chrysocephalus</name>
    <dbReference type="NCBI Taxonomy" id="3402493"/>
    <lineage>
        <taxon>Eukaryota</taxon>
        <taxon>Metazoa</taxon>
        <taxon>Ecdysozoa</taxon>
        <taxon>Arthropoda</taxon>
        <taxon>Hexapoda</taxon>
        <taxon>Insecta</taxon>
        <taxon>Pterygota</taxon>
        <taxon>Neoptera</taxon>
        <taxon>Endopterygota</taxon>
        <taxon>Coleoptera</taxon>
        <taxon>Polyphaga</taxon>
        <taxon>Cucujiformia</taxon>
        <taxon>Chrysomeloidea</taxon>
        <taxon>Chrysomelidae</taxon>
        <taxon>Galerucinae</taxon>
        <taxon>Alticini</taxon>
        <taxon>Psylliodes</taxon>
    </lineage>
</organism>
<keyword evidence="1" id="KW-0812">Transmembrane</keyword>
<feature type="domain" description="CHK kinase-like" evidence="2">
    <location>
        <begin position="131"/>
        <end position="330"/>
    </location>
</feature>
<dbReference type="EMBL" id="OV651828">
    <property type="protein sequence ID" value="CAH1104133.1"/>
    <property type="molecule type" value="Genomic_DNA"/>
</dbReference>
<dbReference type="AlphaFoldDB" id="A0A9P0G8S3"/>
<evidence type="ECO:0000256" key="1">
    <source>
        <dbReference type="SAM" id="Phobius"/>
    </source>
</evidence>
<gene>
    <name evidence="3" type="ORF">PSYICH_LOCUS5283</name>
</gene>
<dbReference type="SMART" id="SM00587">
    <property type="entry name" value="CHK"/>
    <property type="match status" value="1"/>
</dbReference>
<keyword evidence="4" id="KW-1185">Reference proteome</keyword>
<dbReference type="PANTHER" id="PTHR11012:SF30">
    <property type="entry name" value="PROTEIN KINASE-LIKE DOMAIN-CONTAINING"/>
    <property type="match status" value="1"/>
</dbReference>
<dbReference type="InterPro" id="IPR015897">
    <property type="entry name" value="CHK_kinase-like"/>
</dbReference>
<evidence type="ECO:0000313" key="4">
    <source>
        <dbReference type="Proteomes" id="UP001153636"/>
    </source>
</evidence>
<sequence>MLDEVTKNEIFSIIETAMEDENLWKYKMDLREQNHVIYGGHDLLISANIFALDHNSHRRCMHLYIKISEKSKSKNTLNKKVYRREKYVFVKIISAIFNFLKTNISIWYRPCDMDFIPVPYKMFSTETREVLMFNSIIHLGYKPHTDELFATPSMKYCILKHMANLHAISFAFRVHKREEFEEIMREWQEETSTKEMFLQLPNIEQKVQVGLELTMDILVEENRLDLIELLQKDIQEGAMTVITNILSDVPDDNVIIHGDCWMHNVVSKTVENGTETSTKIKLIAWQLAALHSPVLDLAYFLYFTYTEETNEKFEDYVEYYYNEFCDCMLKCDSDPQQLFPFTRLLEHFLKYSPYCLILALVGIPFIMINSCLNNNICIRENRNHFEDPEMKENCEYCNCNYESMKYVNLKEELRNSIKEKILGILELHYKYFRV</sequence>
<proteinExistence type="predicted"/>
<evidence type="ECO:0000313" key="3">
    <source>
        <dbReference type="EMBL" id="CAH1104133.1"/>
    </source>
</evidence>
<dbReference type="Pfam" id="PF02958">
    <property type="entry name" value="EcKL"/>
    <property type="match status" value="1"/>
</dbReference>
<dbReference type="InterPro" id="IPR011009">
    <property type="entry name" value="Kinase-like_dom_sf"/>
</dbReference>
<dbReference type="SUPFAM" id="SSF56112">
    <property type="entry name" value="Protein kinase-like (PK-like)"/>
    <property type="match status" value="1"/>
</dbReference>
<feature type="transmembrane region" description="Helical" evidence="1">
    <location>
        <begin position="351"/>
        <end position="372"/>
    </location>
</feature>
<evidence type="ECO:0000259" key="2">
    <source>
        <dbReference type="SMART" id="SM00587"/>
    </source>
</evidence>
<dbReference type="OrthoDB" id="190089at2759"/>
<accession>A0A9P0G8S3</accession>
<dbReference type="PANTHER" id="PTHR11012">
    <property type="entry name" value="PROTEIN KINASE-LIKE DOMAIN-CONTAINING"/>
    <property type="match status" value="1"/>
</dbReference>
<dbReference type="Gene3D" id="3.90.1200.10">
    <property type="match status" value="1"/>
</dbReference>
<dbReference type="InterPro" id="IPR004119">
    <property type="entry name" value="EcKL"/>
</dbReference>
<protein>
    <recommendedName>
        <fullName evidence="2">CHK kinase-like domain-containing protein</fullName>
    </recommendedName>
</protein>
<keyword evidence="1" id="KW-1133">Transmembrane helix</keyword>
<reference evidence="3" key="1">
    <citation type="submission" date="2022-01" db="EMBL/GenBank/DDBJ databases">
        <authorList>
            <person name="King R."/>
        </authorList>
    </citation>
    <scope>NUCLEOTIDE SEQUENCE</scope>
</reference>
<keyword evidence="1" id="KW-0472">Membrane</keyword>
<dbReference type="Proteomes" id="UP001153636">
    <property type="component" value="Chromosome 16"/>
</dbReference>
<name>A0A9P0G8S3_9CUCU</name>